<feature type="transmembrane region" description="Helical" evidence="1">
    <location>
        <begin position="12"/>
        <end position="29"/>
    </location>
</feature>
<dbReference type="KEGG" id="pbt:ING2E5B_0124"/>
<dbReference type="Pfam" id="PF19628">
    <property type="entry name" value="DUF6132"/>
    <property type="match status" value="1"/>
</dbReference>
<dbReference type="HOGENOM" id="CLU_197644_0_0_10"/>
<keyword evidence="1" id="KW-0472">Membrane</keyword>
<name>A0A098BW54_9BACT</name>
<organism evidence="2 3">
    <name type="scientific">Fermentimonas caenicola</name>
    <dbReference type="NCBI Taxonomy" id="1562970"/>
    <lineage>
        <taxon>Bacteria</taxon>
        <taxon>Pseudomonadati</taxon>
        <taxon>Bacteroidota</taxon>
        <taxon>Bacteroidia</taxon>
        <taxon>Bacteroidales</taxon>
        <taxon>Dysgonomonadaceae</taxon>
        <taxon>Fermentimonas</taxon>
    </lineage>
</organism>
<dbReference type="AlphaFoldDB" id="A0A098BW54"/>
<keyword evidence="1" id="KW-1133">Transmembrane helix</keyword>
<sequence>MKDFFFKHWLKIAGLATGALGGYLYYFYVGCVTGTCPITSNPYRMILYGAIVGYLLFDMFSADKTKNKMIESRKDADNNKKNSDI</sequence>
<feature type="transmembrane region" description="Helical" evidence="1">
    <location>
        <begin position="41"/>
        <end position="60"/>
    </location>
</feature>
<dbReference type="InterPro" id="IPR045764">
    <property type="entry name" value="DUF6132"/>
</dbReference>
<proteinExistence type="predicted"/>
<accession>A0A098BW54</accession>
<dbReference type="EMBL" id="LN515532">
    <property type="protein sequence ID" value="CEA14835.1"/>
    <property type="molecule type" value="Genomic_DNA"/>
</dbReference>
<evidence type="ECO:0000256" key="1">
    <source>
        <dbReference type="SAM" id="Phobius"/>
    </source>
</evidence>
<keyword evidence="1" id="KW-0812">Transmembrane</keyword>
<dbReference type="Proteomes" id="UP000032417">
    <property type="component" value="Chromosome 1"/>
</dbReference>
<protein>
    <submittedName>
        <fullName evidence="2">Uncharacterized protein</fullName>
    </submittedName>
</protein>
<dbReference type="STRING" id="1562970.ING2E5B_0124"/>
<gene>
    <name evidence="2" type="ORF">ING2E5B_0124</name>
</gene>
<evidence type="ECO:0000313" key="2">
    <source>
        <dbReference type="EMBL" id="CEA14835.1"/>
    </source>
</evidence>
<evidence type="ECO:0000313" key="3">
    <source>
        <dbReference type="Proteomes" id="UP000032417"/>
    </source>
</evidence>
<keyword evidence="3" id="KW-1185">Reference proteome</keyword>
<reference evidence="2 3" key="1">
    <citation type="submission" date="2014-08" db="EMBL/GenBank/DDBJ databases">
        <authorList>
            <person name="Wibberg D."/>
        </authorList>
    </citation>
    <scope>NUCLEOTIDE SEQUENCE [LARGE SCALE GENOMIC DNA]</scope>
    <source>
        <strain evidence="3">ING2-E5B</strain>
    </source>
</reference>